<comment type="caution">
    <text evidence="2">The sequence shown here is derived from an EMBL/GenBank/DDBJ whole genome shotgun (WGS) entry which is preliminary data.</text>
</comment>
<evidence type="ECO:0000259" key="1">
    <source>
        <dbReference type="Pfam" id="PF00882"/>
    </source>
</evidence>
<proteinExistence type="predicted"/>
<evidence type="ECO:0000313" key="3">
    <source>
        <dbReference type="Proteomes" id="UP001470288"/>
    </source>
</evidence>
<dbReference type="Pfam" id="PF00882">
    <property type="entry name" value="Zn_dep_PLPC"/>
    <property type="match status" value="1"/>
</dbReference>
<sequence>MPAAYAHYVFGKKVFQELSGTEKEIIRKGEDAFLLGLHGPDLLFYYFPLCKNRINQQGVKLHKKIAAEFFELGRKRYKEDQDSVLRAYLYGFLCHYILDSECHPYISEYMEEHDLGHLEIETEFDRYLMEEDGRDPLYYVPIHHLISRAHTRREISKMFDHVTPRQIDWCIRLFRRTLKLFVCRSRRKLKIFRIFSRLTGQDKEIGGLIMDGQLNEACQESDLFLEDRLNKGVKLAAEEIEKYSHALDTDGFLSMRLYRNYEEF</sequence>
<organism evidence="2 3">
    <name type="scientific">Hominiventricola aquisgranensis</name>
    <dbReference type="NCBI Taxonomy" id="3133164"/>
    <lineage>
        <taxon>Bacteria</taxon>
        <taxon>Bacillati</taxon>
        <taxon>Bacillota</taxon>
        <taxon>Clostridia</taxon>
        <taxon>Lachnospirales</taxon>
        <taxon>Lachnospiraceae</taxon>
        <taxon>Hominiventricola</taxon>
    </lineage>
</organism>
<protein>
    <submittedName>
        <fullName evidence="2">Zinc dependent phospholipase C family protein</fullName>
    </submittedName>
</protein>
<feature type="domain" description="Phospholipase C/D" evidence="1">
    <location>
        <begin position="7"/>
        <end position="152"/>
    </location>
</feature>
<dbReference type="InterPro" id="IPR029002">
    <property type="entry name" value="PLPC/GPLD1"/>
</dbReference>
<dbReference type="EMBL" id="JBBMFC010000004">
    <property type="protein sequence ID" value="MEQ2577791.1"/>
    <property type="molecule type" value="Genomic_DNA"/>
</dbReference>
<dbReference type="Proteomes" id="UP001470288">
    <property type="component" value="Unassembled WGS sequence"/>
</dbReference>
<gene>
    <name evidence="2" type="ORF">WMO62_02905</name>
</gene>
<accession>A0ABV1HXY9</accession>
<reference evidence="2 3" key="1">
    <citation type="submission" date="2024-03" db="EMBL/GenBank/DDBJ databases">
        <title>Human intestinal bacterial collection.</title>
        <authorList>
            <person name="Pauvert C."/>
            <person name="Hitch T.C.A."/>
            <person name="Clavel T."/>
        </authorList>
    </citation>
    <scope>NUCLEOTIDE SEQUENCE [LARGE SCALE GENOMIC DNA]</scope>
    <source>
        <strain evidence="2 3">CLA-AA-H78B</strain>
    </source>
</reference>
<evidence type="ECO:0000313" key="2">
    <source>
        <dbReference type="EMBL" id="MEQ2577791.1"/>
    </source>
</evidence>
<dbReference type="RefSeq" id="WP_349143742.1">
    <property type="nucleotide sequence ID" value="NZ_JBBMFC010000004.1"/>
</dbReference>
<keyword evidence="3" id="KW-1185">Reference proteome</keyword>
<name>A0ABV1HXY9_9FIRM</name>